<evidence type="ECO:0000313" key="2">
    <source>
        <dbReference type="Proteomes" id="UP000602905"/>
    </source>
</evidence>
<dbReference type="OrthoDB" id="3241695at2759"/>
<protein>
    <submittedName>
        <fullName evidence="1">Uncharacterized protein</fullName>
    </submittedName>
</protein>
<dbReference type="Proteomes" id="UP000602905">
    <property type="component" value="Unassembled WGS sequence"/>
</dbReference>
<proteinExistence type="predicted"/>
<comment type="caution">
    <text evidence="1">The sequence shown here is derived from an EMBL/GenBank/DDBJ whole genome shotgun (WGS) entry which is preliminary data.</text>
</comment>
<name>A0A8H7HRY3_9AGAM</name>
<accession>A0A8H7HRY3</accession>
<gene>
    <name evidence="1" type="ORF">RHS03_05537</name>
</gene>
<dbReference type="AlphaFoldDB" id="A0A8H7HRY3"/>
<organism evidence="1 2">
    <name type="scientific">Rhizoctonia solani</name>
    <dbReference type="NCBI Taxonomy" id="456999"/>
    <lineage>
        <taxon>Eukaryota</taxon>
        <taxon>Fungi</taxon>
        <taxon>Dikarya</taxon>
        <taxon>Basidiomycota</taxon>
        <taxon>Agaricomycotina</taxon>
        <taxon>Agaricomycetes</taxon>
        <taxon>Cantharellales</taxon>
        <taxon>Ceratobasidiaceae</taxon>
        <taxon>Rhizoctonia</taxon>
    </lineage>
</organism>
<sequence length="422" mass="46795">MAGVGTVVRLDATMLVEKLRDQLPAGSARNYAAMLVLNHLECYSKKGGLQMEERGRLAVVSLPLEFLYMAWYNDVGIELSERQLELALACMEKLCKSRGQLVFISDTAKSPLGPYTIDFGMFGPFLAFGAVVNRYYELIQLQHGGLSVLMKTYQHTEPHNWDPPLISPSPVSTQLTLSRIYAKGPSGEADSSAWSWLPWRANKSSKDQHLEPFGVLGSTPLPPVEAFPLHIPESTPQFHSIPRQEASVDLSSSGLSCCDSGTISSSGTNESIATTQISALERLEAYLSVLGTPQCEPIIPKPIRKPRLPSLKEAEETAQVRTLQEPVRKPIQFSLQPLTMIIQKKLPELANSNKLRPLRWMTREELNCQSVAQNPVGYRVQILKGNKRLAYLKSNLPKIATSYATRSQMIILVDEGDFGDRS</sequence>
<evidence type="ECO:0000313" key="1">
    <source>
        <dbReference type="EMBL" id="KAF8705256.1"/>
    </source>
</evidence>
<dbReference type="EMBL" id="JACYCD010000053">
    <property type="protein sequence ID" value="KAF8705256.1"/>
    <property type="molecule type" value="Genomic_DNA"/>
</dbReference>
<feature type="non-terminal residue" evidence="1">
    <location>
        <position position="422"/>
    </location>
</feature>
<reference evidence="1" key="1">
    <citation type="submission" date="2020-09" db="EMBL/GenBank/DDBJ databases">
        <title>Comparative genome analyses of four rice-infecting Rhizoctonia solani isolates reveal extensive enrichment of homogalacturonan modification genes.</title>
        <authorList>
            <person name="Lee D.-Y."/>
            <person name="Jeon J."/>
            <person name="Kim K.-T."/>
            <person name="Cheong K."/>
            <person name="Song H."/>
            <person name="Choi G."/>
            <person name="Ko J."/>
            <person name="Opiyo S.O."/>
            <person name="Zuo S."/>
            <person name="Madhav S."/>
            <person name="Lee Y.-H."/>
            <person name="Wang G.-L."/>
        </authorList>
    </citation>
    <scope>NUCLEOTIDE SEQUENCE</scope>
    <source>
        <strain evidence="1">AG1-IA WGL</strain>
    </source>
</reference>